<feature type="transmembrane region" description="Helical" evidence="2">
    <location>
        <begin position="1144"/>
        <end position="1169"/>
    </location>
</feature>
<dbReference type="Gene3D" id="2.30.38.10">
    <property type="entry name" value="Luciferase, Domain 3"/>
    <property type="match status" value="1"/>
</dbReference>
<evidence type="ECO:0000256" key="2">
    <source>
        <dbReference type="SAM" id="Phobius"/>
    </source>
</evidence>
<dbReference type="Pfam" id="PF00550">
    <property type="entry name" value="PP-binding"/>
    <property type="match status" value="1"/>
</dbReference>
<dbReference type="InterPro" id="IPR020845">
    <property type="entry name" value="AMP-binding_CS"/>
</dbReference>
<dbReference type="PROSITE" id="PS00455">
    <property type="entry name" value="AMP_BINDING"/>
    <property type="match status" value="1"/>
</dbReference>
<name>A0A1M4X2K5_9BACL</name>
<feature type="transmembrane region" description="Helical" evidence="2">
    <location>
        <begin position="711"/>
        <end position="735"/>
    </location>
</feature>
<dbReference type="InterPro" id="IPR045851">
    <property type="entry name" value="AMP-bd_C_sf"/>
</dbReference>
<feature type="transmembrane region" description="Helical" evidence="2">
    <location>
        <begin position="1113"/>
        <end position="1138"/>
    </location>
</feature>
<dbReference type="NCBIfam" id="TIGR02353">
    <property type="entry name" value="NRPS_term_dom"/>
    <property type="match status" value="1"/>
</dbReference>
<dbReference type="Gene3D" id="3.40.50.980">
    <property type="match status" value="2"/>
</dbReference>
<dbReference type="Pfam" id="PF13193">
    <property type="entry name" value="AMP-binding_C"/>
    <property type="match status" value="1"/>
</dbReference>
<dbReference type="SUPFAM" id="SSF56801">
    <property type="entry name" value="Acetyl-CoA synthetase-like"/>
    <property type="match status" value="1"/>
</dbReference>
<feature type="transmembrane region" description="Helical" evidence="2">
    <location>
        <begin position="636"/>
        <end position="653"/>
    </location>
</feature>
<dbReference type="Gene3D" id="3.30.300.30">
    <property type="match status" value="1"/>
</dbReference>
<dbReference type="GO" id="GO:0031177">
    <property type="term" value="F:phosphopantetheine binding"/>
    <property type="evidence" value="ECO:0007669"/>
    <property type="project" value="TreeGrafter"/>
</dbReference>
<feature type="domain" description="Carrier" evidence="3">
    <location>
        <begin position="522"/>
        <end position="599"/>
    </location>
</feature>
<sequence>MPQPSIDIQWNHGLSMPHLLQEECLHQIFEAAADLFPDHAALVFDQDIMTYAELDERSNKFARFLRLQGVRRGSRVAILLDRSFEQYIAILAILKAGGAYVPLDPEYPADRISYILEDCDIQLIITRQSLTEDMHLTCTQVDVFQQAVEISKQSAERLSLAETELESNDLSYVIYTSGSTGRPKGVMIEHRNVCHQVRAAQTIYQVSETDRVYQGFTIAFDASVEEIWMALANGAALVIRTETYSQAGNQLPQLLTQAGITVLSCVPTLLTMWEDDIPTLRLLIVGGEECPNYIVKRWANPQRRMYNTYGPTEATVIATYAECVVDQPVTIGKPLPNYQVYVLDEQLQELPIGQAGELHIGGPGLARGYVNRAELSESRFISSPYAERLYKTGDLVRFNSDGNVEFLGRIDRQVKIRGYRVELSEIEEVLLQTEEIQQAAVHVYEQSPGLQVLVAYLVPKADSTLNRTALLEQLRDRLPAYMMPTYLEVLEELPTLISGKVDFKSLPIPSKESAIGSENYIAPETELEVEIAAVWSDVLNRHQISVESDFFQELGGHSLFAALVVSKLRQPPLTLNLAISDFYQYPTIRKLAQFIESTGKQKQLLPDKKEQPKKKFTTVSSLTYWITGLAQAVSIYFRYLFVTLPLLLPYLYMMRVLGEWTWNNLLIGVGIATILYFPTSIILSIITKWTIIGRYRAGTYPLWGYYYYRWWLVNQFQSLVPISMISGTPLLNLYYRLMGAKIGRDVYIGTEEIQSFDLIHIGDKTSIGLSAQLLGYTIRDGNLILGTIDIGSEVYIGSNAVISPNVSIGERAQLGEQSMLSEQSYLPDNERWIGSPAQKSATVDLEIEQLTSEKIHTNSAFYRGLLLCGFLLAMIVLVTVPFISLIPGTMAIYLWFPYLGYWQFFLVPICAAFFTISLFLQIILLKKLLLRRVKEGQYPLQSFFYVRKWLIDKFLLFSLFLNNSLYATIYTAPLLRLLGAKIGKRAEISTVNHISPELLNIGSESFVADAACIGTPKVHMGRMSISETVIGHRTFIGNSAHINGGEVIGNHTLLGVLSTPPENKELTDRTSWLGTPAMFLPRRDINTNFSEKETYLPSKRLLWTRYAIEFCRVTFPGAFLIVMIWVWLITVTYTILHFSFIEAIFLVPLVNMSIAFITTLLIVLLKLLLIGRYRKMEKPLWSTYVWRSELITALYENVTVPILITHLLGTPFLRYALRLFGVKMGKKVYMESTYLSEFDLVTIEDYAMINANTTLQTHLFEDRVMKMSHLTIGKFCTVGNGSVVLYDTKMNDFSTLRNLSLLMKGESLPTHTDWEGSPARAIQHYE</sequence>
<dbReference type="InterPro" id="IPR012728">
    <property type="entry name" value="Pls/PosA_C"/>
</dbReference>
<dbReference type="PANTHER" id="PTHR45527">
    <property type="entry name" value="NONRIBOSOMAL PEPTIDE SYNTHETASE"/>
    <property type="match status" value="1"/>
</dbReference>
<feature type="transmembrane region" description="Helical" evidence="2">
    <location>
        <begin position="902"/>
        <end position="925"/>
    </location>
</feature>
<protein>
    <recommendedName>
        <fullName evidence="3">Carrier domain-containing protein</fullName>
    </recommendedName>
</protein>
<dbReference type="InterPro" id="IPR036736">
    <property type="entry name" value="ACP-like_sf"/>
</dbReference>
<proteinExistence type="inferred from homology"/>
<reference evidence="4 5" key="1">
    <citation type="submission" date="2016-11" db="EMBL/GenBank/DDBJ databases">
        <authorList>
            <person name="Jaros S."/>
            <person name="Januszkiewicz K."/>
            <person name="Wedrychowicz H."/>
        </authorList>
    </citation>
    <scope>NUCLEOTIDE SEQUENCE [LARGE SCALE GENOMIC DNA]</scope>
    <source>
        <strain evidence="4 5">DSM 44666</strain>
    </source>
</reference>
<gene>
    <name evidence="4" type="ORF">SAMN05444392_10490</name>
</gene>
<dbReference type="RefSeq" id="WP_073154486.1">
    <property type="nucleotide sequence ID" value="NZ_FQVL01000004.1"/>
</dbReference>
<keyword evidence="2" id="KW-0472">Membrane</keyword>
<dbReference type="InterPro" id="IPR010071">
    <property type="entry name" value="AA_adenyl_dom"/>
</dbReference>
<comment type="similarity">
    <text evidence="1">Belongs to the ATP-dependent AMP-binding enzyme family.</text>
</comment>
<dbReference type="OrthoDB" id="9765680at2"/>
<keyword evidence="2" id="KW-0812">Transmembrane</keyword>
<dbReference type="PANTHER" id="PTHR45527:SF1">
    <property type="entry name" value="FATTY ACID SYNTHASE"/>
    <property type="match status" value="1"/>
</dbReference>
<dbReference type="InterPro" id="IPR009081">
    <property type="entry name" value="PP-bd_ACP"/>
</dbReference>
<dbReference type="STRING" id="112248.SAMN05444392_10490"/>
<accession>A0A1M4X2K5</accession>
<dbReference type="InterPro" id="IPR025110">
    <property type="entry name" value="AMP-bd_C"/>
</dbReference>
<evidence type="ECO:0000313" key="4">
    <source>
        <dbReference type="EMBL" id="SHE87734.1"/>
    </source>
</evidence>
<dbReference type="FunFam" id="3.40.50.12780:FF:000012">
    <property type="entry name" value="Non-ribosomal peptide synthetase"/>
    <property type="match status" value="1"/>
</dbReference>
<dbReference type="Proteomes" id="UP000184476">
    <property type="component" value="Unassembled WGS sequence"/>
</dbReference>
<evidence type="ECO:0000259" key="3">
    <source>
        <dbReference type="PROSITE" id="PS50075"/>
    </source>
</evidence>
<dbReference type="InterPro" id="IPR011004">
    <property type="entry name" value="Trimer_LpxA-like_sf"/>
</dbReference>
<feature type="transmembrane region" description="Helical" evidence="2">
    <location>
        <begin position="665"/>
        <end position="691"/>
    </location>
</feature>
<dbReference type="CDD" id="cd05930">
    <property type="entry name" value="A_NRPS"/>
    <property type="match status" value="1"/>
</dbReference>
<dbReference type="InterPro" id="IPR000873">
    <property type="entry name" value="AMP-dep_synth/lig_dom"/>
</dbReference>
<dbReference type="FunFam" id="3.40.50.980:FF:000001">
    <property type="entry name" value="Non-ribosomal peptide synthetase"/>
    <property type="match status" value="1"/>
</dbReference>
<dbReference type="NCBIfam" id="TIGR01733">
    <property type="entry name" value="AA-adenyl-dom"/>
    <property type="match status" value="1"/>
</dbReference>
<dbReference type="Gene3D" id="1.10.1200.10">
    <property type="entry name" value="ACP-like"/>
    <property type="match status" value="1"/>
</dbReference>
<dbReference type="GO" id="GO:0044550">
    <property type="term" value="P:secondary metabolite biosynthetic process"/>
    <property type="evidence" value="ECO:0007669"/>
    <property type="project" value="TreeGrafter"/>
</dbReference>
<dbReference type="SUPFAM" id="SSF47336">
    <property type="entry name" value="ACP-like"/>
    <property type="match status" value="1"/>
</dbReference>
<dbReference type="GO" id="GO:0005737">
    <property type="term" value="C:cytoplasm"/>
    <property type="evidence" value="ECO:0007669"/>
    <property type="project" value="TreeGrafter"/>
</dbReference>
<organism evidence="4 5">
    <name type="scientific">Seinonella peptonophila</name>
    <dbReference type="NCBI Taxonomy" id="112248"/>
    <lineage>
        <taxon>Bacteria</taxon>
        <taxon>Bacillati</taxon>
        <taxon>Bacillota</taxon>
        <taxon>Bacilli</taxon>
        <taxon>Bacillales</taxon>
        <taxon>Thermoactinomycetaceae</taxon>
        <taxon>Seinonella</taxon>
    </lineage>
</organism>
<evidence type="ECO:0000313" key="5">
    <source>
        <dbReference type="Proteomes" id="UP000184476"/>
    </source>
</evidence>
<feature type="transmembrane region" description="Helical" evidence="2">
    <location>
        <begin position="864"/>
        <end position="896"/>
    </location>
</feature>
<dbReference type="Gene3D" id="2.160.10.10">
    <property type="entry name" value="Hexapeptide repeat proteins"/>
    <property type="match status" value="3"/>
</dbReference>
<keyword evidence="5" id="KW-1185">Reference proteome</keyword>
<dbReference type="EMBL" id="FQVL01000004">
    <property type="protein sequence ID" value="SHE87734.1"/>
    <property type="molecule type" value="Genomic_DNA"/>
</dbReference>
<evidence type="ECO:0000256" key="1">
    <source>
        <dbReference type="ARBA" id="ARBA00006432"/>
    </source>
</evidence>
<dbReference type="PROSITE" id="PS50075">
    <property type="entry name" value="CARRIER"/>
    <property type="match status" value="1"/>
</dbReference>
<dbReference type="SUPFAM" id="SSF51161">
    <property type="entry name" value="Trimeric LpxA-like enzymes"/>
    <property type="match status" value="3"/>
</dbReference>
<dbReference type="GO" id="GO:0043041">
    <property type="term" value="P:amino acid activation for nonribosomal peptide biosynthetic process"/>
    <property type="evidence" value="ECO:0007669"/>
    <property type="project" value="TreeGrafter"/>
</dbReference>
<keyword evidence="2" id="KW-1133">Transmembrane helix</keyword>
<dbReference type="Pfam" id="PF00501">
    <property type="entry name" value="AMP-binding"/>
    <property type="match status" value="1"/>
</dbReference>